<feature type="compositionally biased region" description="Pro residues" evidence="2">
    <location>
        <begin position="234"/>
        <end position="246"/>
    </location>
</feature>
<feature type="region of interest" description="Disordered" evidence="2">
    <location>
        <begin position="878"/>
        <end position="955"/>
    </location>
</feature>
<feature type="compositionally biased region" description="Polar residues" evidence="2">
    <location>
        <begin position="197"/>
        <end position="206"/>
    </location>
</feature>
<dbReference type="PANTHER" id="PTHR47080:SF2">
    <property type="entry name" value="GLUTAMINE-RICH PROTEIN 2"/>
    <property type="match status" value="1"/>
</dbReference>
<reference evidence="4 5" key="1">
    <citation type="submission" date="2024-04" db="EMBL/GenBank/DDBJ databases">
        <authorList>
            <person name="Waldvogel A.-M."/>
            <person name="Schoenle A."/>
        </authorList>
    </citation>
    <scope>NUCLEOTIDE SEQUENCE [LARGE SCALE GENOMIC DNA]</scope>
</reference>
<dbReference type="AlphaFoldDB" id="A0AAV2KCL2"/>
<feature type="compositionally biased region" description="Acidic residues" evidence="2">
    <location>
        <begin position="441"/>
        <end position="462"/>
    </location>
</feature>
<feature type="region of interest" description="Disordered" evidence="2">
    <location>
        <begin position="836"/>
        <end position="861"/>
    </location>
</feature>
<feature type="region of interest" description="Disordered" evidence="2">
    <location>
        <begin position="51"/>
        <end position="94"/>
    </location>
</feature>
<feature type="region of interest" description="Disordered" evidence="2">
    <location>
        <begin position="187"/>
        <end position="250"/>
    </location>
</feature>
<feature type="coiled-coil region" evidence="1">
    <location>
        <begin position="556"/>
        <end position="604"/>
    </location>
</feature>
<dbReference type="EMBL" id="OZ035840">
    <property type="protein sequence ID" value="CAL1587611.1"/>
    <property type="molecule type" value="Genomic_DNA"/>
</dbReference>
<feature type="coiled-coil region" evidence="1">
    <location>
        <begin position="666"/>
        <end position="693"/>
    </location>
</feature>
<feature type="region of interest" description="Disordered" evidence="2">
    <location>
        <begin position="334"/>
        <end position="483"/>
    </location>
</feature>
<evidence type="ECO:0000313" key="4">
    <source>
        <dbReference type="EMBL" id="CAL1587611.1"/>
    </source>
</evidence>
<evidence type="ECO:0000313" key="5">
    <source>
        <dbReference type="Proteomes" id="UP001497482"/>
    </source>
</evidence>
<feature type="region of interest" description="Disordered" evidence="2">
    <location>
        <begin position="506"/>
        <end position="553"/>
    </location>
</feature>
<proteinExistence type="predicted"/>
<evidence type="ECO:0000256" key="1">
    <source>
        <dbReference type="SAM" id="Coils"/>
    </source>
</evidence>
<feature type="region of interest" description="Disordered" evidence="2">
    <location>
        <begin position="799"/>
        <end position="818"/>
    </location>
</feature>
<protein>
    <recommendedName>
        <fullName evidence="3">DUF4795 domain-containing protein</fullName>
    </recommendedName>
</protein>
<feature type="compositionally biased region" description="Polar residues" evidence="2">
    <location>
        <begin position="506"/>
        <end position="517"/>
    </location>
</feature>
<evidence type="ECO:0000259" key="3">
    <source>
        <dbReference type="Pfam" id="PF16043"/>
    </source>
</evidence>
<keyword evidence="1" id="KW-0175">Coiled coil</keyword>
<feature type="compositionally biased region" description="Basic and acidic residues" evidence="2">
    <location>
        <begin position="76"/>
        <end position="85"/>
    </location>
</feature>
<dbReference type="PANTHER" id="PTHR47080">
    <property type="entry name" value="CHROMOSOME 16 OPEN READING FRAME 96"/>
    <property type="match status" value="1"/>
</dbReference>
<feature type="compositionally biased region" description="Basic and acidic residues" evidence="2">
    <location>
        <begin position="463"/>
        <end position="480"/>
    </location>
</feature>
<organism evidence="4 5">
    <name type="scientific">Knipowitschia caucasica</name>
    <name type="common">Caucasian dwarf goby</name>
    <name type="synonym">Pomatoschistus caucasicus</name>
    <dbReference type="NCBI Taxonomy" id="637954"/>
    <lineage>
        <taxon>Eukaryota</taxon>
        <taxon>Metazoa</taxon>
        <taxon>Chordata</taxon>
        <taxon>Craniata</taxon>
        <taxon>Vertebrata</taxon>
        <taxon>Euteleostomi</taxon>
        <taxon>Actinopterygii</taxon>
        <taxon>Neopterygii</taxon>
        <taxon>Teleostei</taxon>
        <taxon>Neoteleostei</taxon>
        <taxon>Acanthomorphata</taxon>
        <taxon>Gobiaria</taxon>
        <taxon>Gobiiformes</taxon>
        <taxon>Gobioidei</taxon>
        <taxon>Gobiidae</taxon>
        <taxon>Gobiinae</taxon>
        <taxon>Knipowitschia</taxon>
    </lineage>
</organism>
<sequence length="955" mass="107239">MAEKDISLYDLLNLSISSPGQGAVNFRAMYALLNSILRQLDLREVTVSAEDFTPGESGAEAGREEEQSRGVSAGPREQEEKEAGKEAASGQENVEDAQKALDLICRTQKQTEQLLQTVKVLRHQQDKSAAAQAQSDTHLRSQRERLDALEEAMRHPQQDDCYVTWEEMKSALLTERQNLEQGLIQTLREESVRPPSASDTAPTLDSQTEEATDVPPLPNVPVSTEASALAPAPDTAPDPDPAPVPPLQSLSQKACGASMYQETMEALWNVGRLKQRCDWMEERLAVLDVEREREKEELQRLRDLIQRRDADGTFSALKKELEDQRVLVQSLMSDGDQFEELRDSEDRAEDSRDRAPGLDQDQEPDLSSEPKTHMDPDASPNIPPEQEPEQKPVLDQTLDPDPVPVAESDFIKELDPELDSLRGMLHQIMESLPSELNLQDGPEEEEQREEEEQEEKEEEQREEEQKGEWGQEDRNQESSFKHSVMSLSSRLGLLFQQHEQLQEAVTSLIQQQPSSWRDVQARREREEEAPESGLQGGGGPRKEATGRGLQESAPLMSSVQKAILQLQNECEKLSETTQCLHEDNQQKQTHIQELYKATKQLEEKKADRNMVEVEMRADKSALETKVSRVQFDSVTEQLSNMFHELLSKVSDQEQDVSKVMDKLSHEMDLKLNRMELESVKKQLEARWKNIQEQMKSEGGLEQDDAAVFRKQLVERFHCLSCDRPVLKQSPGPQLMTLPASPSLPPNRSLRPFTVYTLEQIRQHYKSLTPGTNSFTNKLSNCSRRIAQLEKSCANTSRRLENLREDQRGQNQERTDRGAEAVDYSLYSVSRSCGGSHTVTPFTQRHRNAIQPPSQQRAPQDPLGLSEEVDIVGLDGHIYKGRLNTSPNRDKDTKLPTITSRDGSCGSSGRPPSSRAPRAVSPGLRRPSPPSGSGSLARGWSVSPLGCVSQGSTVPD</sequence>
<keyword evidence="5" id="KW-1185">Reference proteome</keyword>
<accession>A0AAV2KCL2</accession>
<feature type="compositionally biased region" description="Low complexity" evidence="2">
    <location>
        <begin position="899"/>
        <end position="938"/>
    </location>
</feature>
<dbReference type="InterPro" id="IPR032013">
    <property type="entry name" value="DUF4795"/>
</dbReference>
<gene>
    <name evidence="4" type="ORF">KC01_LOCUS17559</name>
</gene>
<name>A0AAV2KCL2_KNICA</name>
<evidence type="ECO:0000256" key="2">
    <source>
        <dbReference type="SAM" id="MobiDB-lite"/>
    </source>
</evidence>
<feature type="coiled-coil region" evidence="1">
    <location>
        <begin position="284"/>
        <end position="311"/>
    </location>
</feature>
<feature type="compositionally biased region" description="Basic and acidic residues" evidence="2">
    <location>
        <begin position="339"/>
        <end position="356"/>
    </location>
</feature>
<dbReference type="Pfam" id="PF16043">
    <property type="entry name" value="DUF4795"/>
    <property type="match status" value="1"/>
</dbReference>
<feature type="domain" description="DUF4795" evidence="3">
    <location>
        <begin position="552"/>
        <end position="751"/>
    </location>
</feature>
<dbReference type="Proteomes" id="UP001497482">
    <property type="component" value="Chromosome 18"/>
</dbReference>